<dbReference type="Gene3D" id="3.30.450.20">
    <property type="entry name" value="PAS domain"/>
    <property type="match status" value="1"/>
</dbReference>
<dbReference type="Pfam" id="PF08448">
    <property type="entry name" value="PAS_4"/>
    <property type="match status" value="1"/>
</dbReference>
<evidence type="ECO:0000256" key="2">
    <source>
        <dbReference type="ARBA" id="ARBA00022840"/>
    </source>
</evidence>
<dbReference type="PROSITE" id="PS00676">
    <property type="entry name" value="SIGMA54_INTERACT_2"/>
    <property type="match status" value="1"/>
</dbReference>
<dbReference type="PROSITE" id="PS50045">
    <property type="entry name" value="SIGMA54_INTERACT_4"/>
    <property type="match status" value="1"/>
</dbReference>
<dbReference type="Gene3D" id="1.10.10.60">
    <property type="entry name" value="Homeodomain-like"/>
    <property type="match status" value="1"/>
</dbReference>
<evidence type="ECO:0000313" key="8">
    <source>
        <dbReference type="Proteomes" id="UP000055136"/>
    </source>
</evidence>
<dbReference type="FunFam" id="3.40.50.300:FF:000006">
    <property type="entry name" value="DNA-binding transcriptional regulator NtrC"/>
    <property type="match status" value="1"/>
</dbReference>
<dbReference type="InterPro" id="IPR002078">
    <property type="entry name" value="Sigma_54_int"/>
</dbReference>
<dbReference type="InterPro" id="IPR058031">
    <property type="entry name" value="AAA_lid_NorR"/>
</dbReference>
<dbReference type="STRING" id="1748243.Tel_01720"/>
<dbReference type="SUPFAM" id="SSF46689">
    <property type="entry name" value="Homeodomain-like"/>
    <property type="match status" value="1"/>
</dbReference>
<dbReference type="SMART" id="SM00382">
    <property type="entry name" value="AAA"/>
    <property type="match status" value="1"/>
</dbReference>
<proteinExistence type="predicted"/>
<dbReference type="SUPFAM" id="SSF55785">
    <property type="entry name" value="PYP-like sensor domain (PAS domain)"/>
    <property type="match status" value="1"/>
</dbReference>
<evidence type="ECO:0000313" key="7">
    <source>
        <dbReference type="EMBL" id="ALP51956.1"/>
    </source>
</evidence>
<dbReference type="InterPro" id="IPR009057">
    <property type="entry name" value="Homeodomain-like_sf"/>
</dbReference>
<dbReference type="Proteomes" id="UP000055136">
    <property type="component" value="Chromosome"/>
</dbReference>
<name>A0A0S2T9Y2_9GAMM</name>
<dbReference type="Pfam" id="PF25601">
    <property type="entry name" value="AAA_lid_14"/>
    <property type="match status" value="1"/>
</dbReference>
<keyword evidence="4" id="KW-0238">DNA-binding</keyword>
<dbReference type="InterPro" id="IPR025943">
    <property type="entry name" value="Sigma_54_int_dom_ATP-bd_2"/>
</dbReference>
<dbReference type="GO" id="GO:0005524">
    <property type="term" value="F:ATP binding"/>
    <property type="evidence" value="ECO:0007669"/>
    <property type="project" value="UniProtKB-KW"/>
</dbReference>
<dbReference type="CDD" id="cd00009">
    <property type="entry name" value="AAA"/>
    <property type="match status" value="1"/>
</dbReference>
<evidence type="ECO:0000256" key="4">
    <source>
        <dbReference type="ARBA" id="ARBA00023125"/>
    </source>
</evidence>
<dbReference type="InterPro" id="IPR003593">
    <property type="entry name" value="AAA+_ATPase"/>
</dbReference>
<sequence>MNDAHQQLPDIATLLNGFQDPAVVIGADYRILAANQAYRDKHGAIGGPGRRHCYEVSHRFSRPCDEAGETCPLRNSQASGQPQRVLHLHYTARGEEHVDVQTLPLRDESGELRWFLEIMRASEVAGNGRDGAGLVGRSAAFTRMLALVERVASSEAAVLLQGESGSGKELVAKAIHAASAHAAGPFVPVECSGLTESLFESELFGHEKGAFTGAQQRKIGLVEAAAGGTLFLDEVGDIPLPLQVKLLRLLETASYRRVGSVEPRQAQFRLVCATHRDLKRMVAAGAFRQDLYYRINTFPIPLPPLRERGEDVALLADMLLQRSGAQTAKRLHADTLACLRRYDFPGNVRELRNILERATLLADGDMILPEHLPPECVTEPSSVPPGFAGEVQALAEVERRYLQWAVARHRGDKRSLARQLGLSERTFYRKLKQVQNGD</sequence>
<organism evidence="7 8">
    <name type="scientific">Candidatus Tenderia electrophaga</name>
    <dbReference type="NCBI Taxonomy" id="1748243"/>
    <lineage>
        <taxon>Bacteria</taxon>
        <taxon>Pseudomonadati</taxon>
        <taxon>Pseudomonadota</taxon>
        <taxon>Gammaproteobacteria</taxon>
        <taxon>Candidatus Tenderiales</taxon>
        <taxon>Candidatus Tenderiaceae</taxon>
        <taxon>Candidatus Tenderia</taxon>
    </lineage>
</organism>
<dbReference type="InterPro" id="IPR002197">
    <property type="entry name" value="HTH_Fis"/>
</dbReference>
<keyword evidence="1" id="KW-0547">Nucleotide-binding</keyword>
<dbReference type="InterPro" id="IPR027417">
    <property type="entry name" value="P-loop_NTPase"/>
</dbReference>
<dbReference type="GO" id="GO:0006355">
    <property type="term" value="P:regulation of DNA-templated transcription"/>
    <property type="evidence" value="ECO:0007669"/>
    <property type="project" value="InterPro"/>
</dbReference>
<evidence type="ECO:0000256" key="3">
    <source>
        <dbReference type="ARBA" id="ARBA00023015"/>
    </source>
</evidence>
<dbReference type="EMBL" id="CP013099">
    <property type="protein sequence ID" value="ALP51956.1"/>
    <property type="molecule type" value="Genomic_DNA"/>
</dbReference>
<evidence type="ECO:0000256" key="1">
    <source>
        <dbReference type="ARBA" id="ARBA00022741"/>
    </source>
</evidence>
<keyword evidence="5" id="KW-0804">Transcription</keyword>
<dbReference type="Pfam" id="PF00158">
    <property type="entry name" value="Sigma54_activat"/>
    <property type="match status" value="1"/>
</dbReference>
<accession>A0A0S2T9Y2</accession>
<feature type="domain" description="Sigma-54 factor interaction" evidence="6">
    <location>
        <begin position="134"/>
        <end position="360"/>
    </location>
</feature>
<evidence type="ECO:0000259" key="6">
    <source>
        <dbReference type="PROSITE" id="PS50045"/>
    </source>
</evidence>
<reference evidence="7" key="1">
    <citation type="submission" date="2015-10" db="EMBL/GenBank/DDBJ databases">
        <title>Description of Candidatus Tenderia electrophaga gen. nov, sp. nov., an Uncultivated Electroautotroph from a Biocathode Enrichment.</title>
        <authorList>
            <person name="Eddie B.J."/>
            <person name="Malanoski A.P."/>
            <person name="Wang Z."/>
            <person name="Hall R.J."/>
            <person name="Oh S.D."/>
            <person name="Heiner C."/>
            <person name="Lin B."/>
            <person name="Strycharz-Glaven S.M."/>
        </authorList>
    </citation>
    <scope>NUCLEOTIDE SEQUENCE [LARGE SCALE GENOMIC DNA]</scope>
    <source>
        <strain evidence="7">NRL1</strain>
    </source>
</reference>
<dbReference type="InterPro" id="IPR025662">
    <property type="entry name" value="Sigma_54_int_dom_ATP-bd_1"/>
</dbReference>
<dbReference type="GO" id="GO:0043565">
    <property type="term" value="F:sequence-specific DNA binding"/>
    <property type="evidence" value="ECO:0007669"/>
    <property type="project" value="InterPro"/>
</dbReference>
<evidence type="ECO:0000256" key="5">
    <source>
        <dbReference type="ARBA" id="ARBA00023163"/>
    </source>
</evidence>
<dbReference type="Gene3D" id="1.10.8.60">
    <property type="match status" value="1"/>
</dbReference>
<gene>
    <name evidence="7" type="ORF">Tel_01720</name>
</gene>
<dbReference type="InterPro" id="IPR025944">
    <property type="entry name" value="Sigma_54_int_dom_CS"/>
</dbReference>
<dbReference type="PANTHER" id="PTHR32071:SF100">
    <property type="entry name" value="RESPONSE REGULATOR PROTEIN PILR"/>
    <property type="match status" value="1"/>
</dbReference>
<keyword evidence="2" id="KW-0067">ATP-binding</keyword>
<dbReference type="PROSITE" id="PS00688">
    <property type="entry name" value="SIGMA54_INTERACT_3"/>
    <property type="match status" value="1"/>
</dbReference>
<dbReference type="Gene3D" id="3.40.50.300">
    <property type="entry name" value="P-loop containing nucleotide triphosphate hydrolases"/>
    <property type="match status" value="1"/>
</dbReference>
<keyword evidence="3" id="KW-0805">Transcription regulation</keyword>
<dbReference type="InterPro" id="IPR035965">
    <property type="entry name" value="PAS-like_dom_sf"/>
</dbReference>
<keyword evidence="8" id="KW-1185">Reference proteome</keyword>
<dbReference type="KEGG" id="tee:Tel_01720"/>
<dbReference type="PANTHER" id="PTHR32071">
    <property type="entry name" value="TRANSCRIPTIONAL REGULATORY PROTEIN"/>
    <property type="match status" value="1"/>
</dbReference>
<dbReference type="Pfam" id="PF02954">
    <property type="entry name" value="HTH_8"/>
    <property type="match status" value="1"/>
</dbReference>
<dbReference type="AlphaFoldDB" id="A0A0S2T9Y2"/>
<dbReference type="PROSITE" id="PS00675">
    <property type="entry name" value="SIGMA54_INTERACT_1"/>
    <property type="match status" value="1"/>
</dbReference>
<dbReference type="InterPro" id="IPR013656">
    <property type="entry name" value="PAS_4"/>
</dbReference>
<protein>
    <submittedName>
        <fullName evidence="7">Fis family transcriptional regulator</fullName>
    </submittedName>
</protein>
<dbReference type="SUPFAM" id="SSF52540">
    <property type="entry name" value="P-loop containing nucleoside triphosphate hydrolases"/>
    <property type="match status" value="1"/>
</dbReference>